<feature type="compositionally biased region" description="Polar residues" evidence="5">
    <location>
        <begin position="136"/>
        <end position="150"/>
    </location>
</feature>
<dbReference type="AlphaFoldDB" id="A0A6A6X7Q2"/>
<evidence type="ECO:0000256" key="4">
    <source>
        <dbReference type="PROSITE-ProRule" id="PRU00228"/>
    </source>
</evidence>
<sequence length="595" mass="65941">MSSPNPNQQYQYFYPGFAGEPNQQPNPQPDYHHPQAYPAQYGQTPVKYTEPPGSTPAIFIAELPGSAPTVAPPLVTTTPAQQLNEDERLAQKLQQLEVQKAQLRARSNSNLNLRNSFVVAQPDLQNPASLAYQQEQLGRTHSSSLSSNSPYGAHVSPQPSPSLLPEVVGGSHTVPIASTLPEVVVRPPQPAVSPNLSRPLPSAPVDPISLSAYLERHREVPYPPQWILSPVTSTLYSSFEYAPKTDFLDTLEAQIWRTTRFSKTGRSPPPPAFQFKFKSIGGSFLDPRFSWIMSTPAVGKEEAKNAEWSYHLKRDMRTGMRKSEGLVPPSTRPGLRKYESLVQPLRRMEVLTTYVPAVNYDSLRFHGLDGRSYQWVAHAPLSSVIGARYDTLRHALFVSDERSGIKDPLYGHIVADHTYWDGFIDTADVHAGTRCSGCSARPINGLRWKCKSCPDHDVCEPCRISCASITPACKFTLVSLPDETLHIRDPNVDVPMVVASLQVFKDWLMHTLREQRKRDPGRFKANMDAARKGDLGRMRYWKSSDFEGGIGNGEEIHGTVMKAIECMKMLHEPGLASAAATSRTRDGSTGGDGLF</sequence>
<evidence type="ECO:0000256" key="3">
    <source>
        <dbReference type="ARBA" id="ARBA00022833"/>
    </source>
</evidence>
<protein>
    <recommendedName>
        <fullName evidence="6">ZZ-type domain-containing protein</fullName>
    </recommendedName>
</protein>
<gene>
    <name evidence="7" type="ORF">K505DRAFT_326185</name>
</gene>
<dbReference type="EMBL" id="MU001972">
    <property type="protein sequence ID" value="KAF2792372.1"/>
    <property type="molecule type" value="Genomic_DNA"/>
</dbReference>
<dbReference type="Pfam" id="PF00569">
    <property type="entry name" value="ZZ"/>
    <property type="match status" value="1"/>
</dbReference>
<feature type="region of interest" description="Disordered" evidence="5">
    <location>
        <begin position="136"/>
        <end position="163"/>
    </location>
</feature>
<dbReference type="Gene3D" id="3.30.60.90">
    <property type="match status" value="1"/>
</dbReference>
<keyword evidence="8" id="KW-1185">Reference proteome</keyword>
<dbReference type="PROSITE" id="PS50135">
    <property type="entry name" value="ZF_ZZ_2"/>
    <property type="match status" value="1"/>
</dbReference>
<evidence type="ECO:0000256" key="5">
    <source>
        <dbReference type="SAM" id="MobiDB-lite"/>
    </source>
</evidence>
<name>A0A6A6X7Q2_9PLEO</name>
<keyword evidence="1" id="KW-0479">Metal-binding</keyword>
<feature type="domain" description="ZZ-type" evidence="6">
    <location>
        <begin position="430"/>
        <end position="493"/>
    </location>
</feature>
<dbReference type="InterPro" id="IPR000433">
    <property type="entry name" value="Znf_ZZ"/>
</dbReference>
<feature type="region of interest" description="Disordered" evidence="5">
    <location>
        <begin position="1"/>
        <end position="53"/>
    </location>
</feature>
<feature type="region of interest" description="Disordered" evidence="5">
    <location>
        <begin position="576"/>
        <end position="595"/>
    </location>
</feature>
<evidence type="ECO:0000256" key="1">
    <source>
        <dbReference type="ARBA" id="ARBA00022723"/>
    </source>
</evidence>
<keyword evidence="2 4" id="KW-0863">Zinc-finger</keyword>
<evidence type="ECO:0000259" key="6">
    <source>
        <dbReference type="PROSITE" id="PS50135"/>
    </source>
</evidence>
<feature type="compositionally biased region" description="Polar residues" evidence="5">
    <location>
        <begin position="1"/>
        <end position="11"/>
    </location>
</feature>
<accession>A0A6A6X7Q2</accession>
<dbReference type="SMART" id="SM00291">
    <property type="entry name" value="ZnF_ZZ"/>
    <property type="match status" value="1"/>
</dbReference>
<evidence type="ECO:0000313" key="8">
    <source>
        <dbReference type="Proteomes" id="UP000799757"/>
    </source>
</evidence>
<dbReference type="GO" id="GO:0008270">
    <property type="term" value="F:zinc ion binding"/>
    <property type="evidence" value="ECO:0007669"/>
    <property type="project" value="UniProtKB-KW"/>
</dbReference>
<dbReference type="Proteomes" id="UP000799757">
    <property type="component" value="Unassembled WGS sequence"/>
</dbReference>
<dbReference type="InterPro" id="IPR043145">
    <property type="entry name" value="Znf_ZZ_sf"/>
</dbReference>
<dbReference type="SUPFAM" id="SSF57850">
    <property type="entry name" value="RING/U-box"/>
    <property type="match status" value="1"/>
</dbReference>
<evidence type="ECO:0000313" key="7">
    <source>
        <dbReference type="EMBL" id="KAF2792372.1"/>
    </source>
</evidence>
<organism evidence="7 8">
    <name type="scientific">Melanomma pulvis-pyrius CBS 109.77</name>
    <dbReference type="NCBI Taxonomy" id="1314802"/>
    <lineage>
        <taxon>Eukaryota</taxon>
        <taxon>Fungi</taxon>
        <taxon>Dikarya</taxon>
        <taxon>Ascomycota</taxon>
        <taxon>Pezizomycotina</taxon>
        <taxon>Dothideomycetes</taxon>
        <taxon>Pleosporomycetidae</taxon>
        <taxon>Pleosporales</taxon>
        <taxon>Melanommataceae</taxon>
        <taxon>Melanomma</taxon>
    </lineage>
</organism>
<reference evidence="7" key="1">
    <citation type="journal article" date="2020" name="Stud. Mycol.">
        <title>101 Dothideomycetes genomes: a test case for predicting lifestyles and emergence of pathogens.</title>
        <authorList>
            <person name="Haridas S."/>
            <person name="Albert R."/>
            <person name="Binder M."/>
            <person name="Bloem J."/>
            <person name="Labutti K."/>
            <person name="Salamov A."/>
            <person name="Andreopoulos B."/>
            <person name="Baker S."/>
            <person name="Barry K."/>
            <person name="Bills G."/>
            <person name="Bluhm B."/>
            <person name="Cannon C."/>
            <person name="Castanera R."/>
            <person name="Culley D."/>
            <person name="Daum C."/>
            <person name="Ezra D."/>
            <person name="Gonzalez J."/>
            <person name="Henrissat B."/>
            <person name="Kuo A."/>
            <person name="Liang C."/>
            <person name="Lipzen A."/>
            <person name="Lutzoni F."/>
            <person name="Magnuson J."/>
            <person name="Mondo S."/>
            <person name="Nolan M."/>
            <person name="Ohm R."/>
            <person name="Pangilinan J."/>
            <person name="Park H.-J."/>
            <person name="Ramirez L."/>
            <person name="Alfaro M."/>
            <person name="Sun H."/>
            <person name="Tritt A."/>
            <person name="Yoshinaga Y."/>
            <person name="Zwiers L.-H."/>
            <person name="Turgeon B."/>
            <person name="Goodwin S."/>
            <person name="Spatafora J."/>
            <person name="Crous P."/>
            <person name="Grigoriev I."/>
        </authorList>
    </citation>
    <scope>NUCLEOTIDE SEQUENCE</scope>
    <source>
        <strain evidence="7">CBS 109.77</strain>
    </source>
</reference>
<proteinExistence type="predicted"/>
<keyword evidence="3" id="KW-0862">Zinc</keyword>
<evidence type="ECO:0000256" key="2">
    <source>
        <dbReference type="ARBA" id="ARBA00022771"/>
    </source>
</evidence>
<dbReference type="OrthoDB" id="661148at2759"/>